<evidence type="ECO:0000313" key="11">
    <source>
        <dbReference type="Proteomes" id="UP000443070"/>
    </source>
</evidence>
<dbReference type="GO" id="GO:0003723">
    <property type="term" value="F:RNA binding"/>
    <property type="evidence" value="ECO:0007669"/>
    <property type="project" value="InterPro"/>
</dbReference>
<evidence type="ECO:0000256" key="1">
    <source>
        <dbReference type="ARBA" id="ARBA00009375"/>
    </source>
</evidence>
<dbReference type="GO" id="GO:0160147">
    <property type="term" value="F:tRNA pseudouridine(38-40) synthase activity"/>
    <property type="evidence" value="ECO:0007669"/>
    <property type="project" value="UniProtKB-EC"/>
</dbReference>
<proteinExistence type="inferred from homology"/>
<dbReference type="GO" id="GO:0031119">
    <property type="term" value="P:tRNA pseudouridine synthesis"/>
    <property type="evidence" value="ECO:0007669"/>
    <property type="project" value="UniProtKB-UniRule"/>
</dbReference>
<evidence type="ECO:0000256" key="5">
    <source>
        <dbReference type="PIRSR" id="PIRSR001430-1"/>
    </source>
</evidence>
<dbReference type="HAMAP" id="MF_00171">
    <property type="entry name" value="TruA"/>
    <property type="match status" value="1"/>
</dbReference>
<dbReference type="FunFam" id="3.30.70.580:FF:000001">
    <property type="entry name" value="tRNA pseudouridine synthase A"/>
    <property type="match status" value="1"/>
</dbReference>
<feature type="binding site" evidence="4 6">
    <location>
        <position position="110"/>
    </location>
    <ligand>
        <name>substrate</name>
    </ligand>
</feature>
<evidence type="ECO:0000313" key="9">
    <source>
        <dbReference type="EMBL" id="MTT74849.1"/>
    </source>
</evidence>
<feature type="active site" description="Nucleophile" evidence="4 5">
    <location>
        <position position="52"/>
    </location>
</feature>
<evidence type="ECO:0000256" key="7">
    <source>
        <dbReference type="RuleBase" id="RU003792"/>
    </source>
</evidence>
<evidence type="ECO:0000313" key="12">
    <source>
        <dbReference type="Proteomes" id="UP000484547"/>
    </source>
</evidence>
<dbReference type="PANTHER" id="PTHR11142">
    <property type="entry name" value="PSEUDOURIDYLATE SYNTHASE"/>
    <property type="match status" value="1"/>
</dbReference>
<feature type="domain" description="Pseudouridine synthase I TruA alpha/beta" evidence="8">
    <location>
        <begin position="143"/>
        <end position="245"/>
    </location>
</feature>
<comment type="similarity">
    <text evidence="1 4 7">Belongs to the tRNA pseudouridine synthase TruA family.</text>
</comment>
<dbReference type="InterPro" id="IPR001406">
    <property type="entry name" value="PsdUridine_synth_TruA"/>
</dbReference>
<dbReference type="SUPFAM" id="SSF55120">
    <property type="entry name" value="Pseudouridine synthase"/>
    <property type="match status" value="1"/>
</dbReference>
<evidence type="ECO:0000313" key="10">
    <source>
        <dbReference type="EMBL" id="MTU02980.1"/>
    </source>
</evidence>
<dbReference type="InterPro" id="IPR020097">
    <property type="entry name" value="PsdUridine_synth_TruA_a/b_dom"/>
</dbReference>
<dbReference type="Gene3D" id="3.30.70.660">
    <property type="entry name" value="Pseudouridine synthase I, catalytic domain, C-terminal subdomain"/>
    <property type="match status" value="1"/>
</dbReference>
<dbReference type="Proteomes" id="UP000484547">
    <property type="component" value="Unassembled WGS sequence"/>
</dbReference>
<keyword evidence="11" id="KW-1185">Reference proteome</keyword>
<dbReference type="InterPro" id="IPR020094">
    <property type="entry name" value="TruA/RsuA/RluB/E/F_N"/>
</dbReference>
<dbReference type="PANTHER" id="PTHR11142:SF0">
    <property type="entry name" value="TRNA PSEUDOURIDINE SYNTHASE-LIKE 1"/>
    <property type="match status" value="1"/>
</dbReference>
<comment type="caution">
    <text evidence="4">Lacks conserved residue(s) required for the propagation of feature annotation.</text>
</comment>
<dbReference type="EMBL" id="WNBW01000001">
    <property type="protein sequence ID" value="MTU02980.1"/>
    <property type="molecule type" value="Genomic_DNA"/>
</dbReference>
<evidence type="ECO:0000256" key="6">
    <source>
        <dbReference type="PIRSR" id="PIRSR001430-2"/>
    </source>
</evidence>
<feature type="domain" description="Pseudouridine synthase I TruA alpha/beta" evidence="8">
    <location>
        <begin position="8"/>
        <end position="104"/>
    </location>
</feature>
<evidence type="ECO:0000259" key="8">
    <source>
        <dbReference type="Pfam" id="PF01416"/>
    </source>
</evidence>
<dbReference type="InterPro" id="IPR020095">
    <property type="entry name" value="PsdUridine_synth_TruA_C"/>
</dbReference>
<comment type="caution">
    <text evidence="9">The sequence shown here is derived from an EMBL/GenBank/DDBJ whole genome shotgun (WGS) entry which is preliminary data.</text>
</comment>
<accession>A0A7X3BUI8</accession>
<evidence type="ECO:0000256" key="4">
    <source>
        <dbReference type="HAMAP-Rule" id="MF_00171"/>
    </source>
</evidence>
<dbReference type="CDD" id="cd02570">
    <property type="entry name" value="PseudoU_synth_EcTruA"/>
    <property type="match status" value="1"/>
</dbReference>
<dbReference type="InterPro" id="IPR020103">
    <property type="entry name" value="PsdUridine_synth_cat_dom_sf"/>
</dbReference>
<comment type="catalytic activity">
    <reaction evidence="4 7">
        <text>uridine(38/39/40) in tRNA = pseudouridine(38/39/40) in tRNA</text>
        <dbReference type="Rhea" id="RHEA:22376"/>
        <dbReference type="Rhea" id="RHEA-COMP:10085"/>
        <dbReference type="Rhea" id="RHEA-COMP:10087"/>
        <dbReference type="ChEBI" id="CHEBI:65314"/>
        <dbReference type="ChEBI" id="CHEBI:65315"/>
        <dbReference type="EC" id="5.4.99.12"/>
    </reaction>
</comment>
<name>A0A7X3BUI8_9FIRM</name>
<comment type="subunit">
    <text evidence="4">Homodimer.</text>
</comment>
<dbReference type="OrthoDB" id="9811823at2"/>
<evidence type="ECO:0000256" key="3">
    <source>
        <dbReference type="ARBA" id="ARBA00023235"/>
    </source>
</evidence>
<reference evidence="11 12" key="1">
    <citation type="journal article" date="2019" name="Nat. Med.">
        <title>A library of human gut bacterial isolates paired with longitudinal multiomics data enables mechanistic microbiome research.</title>
        <authorList>
            <person name="Poyet M."/>
            <person name="Groussin M."/>
            <person name="Gibbons S.M."/>
            <person name="Avila-Pacheco J."/>
            <person name="Jiang X."/>
            <person name="Kearney S.M."/>
            <person name="Perrotta A.R."/>
            <person name="Berdy B."/>
            <person name="Zhao S."/>
            <person name="Lieberman T.D."/>
            <person name="Swanson P.K."/>
            <person name="Smith M."/>
            <person name="Roesemann S."/>
            <person name="Alexander J.E."/>
            <person name="Rich S.A."/>
            <person name="Livny J."/>
            <person name="Vlamakis H."/>
            <person name="Clish C."/>
            <person name="Bullock K."/>
            <person name="Deik A."/>
            <person name="Scott J."/>
            <person name="Pierce K.A."/>
            <person name="Xavier R.J."/>
            <person name="Alm E.J."/>
        </authorList>
    </citation>
    <scope>NUCLEOTIDE SEQUENCE [LARGE SCALE GENOMIC DNA]</scope>
    <source>
        <strain evidence="9 12">BIOML-A13</strain>
        <strain evidence="10 11">BIOML-A3</strain>
    </source>
</reference>
<comment type="function">
    <text evidence="4">Formation of pseudouridine at positions 38, 39 and 40 in the anticodon stem and loop of transfer RNAs.</text>
</comment>
<protein>
    <recommendedName>
        <fullName evidence="4">tRNA pseudouridine synthase A</fullName>
        <ecNumber evidence="4">5.4.99.12</ecNumber>
    </recommendedName>
    <alternativeName>
        <fullName evidence="4">tRNA pseudouridine(38-40) synthase</fullName>
    </alternativeName>
    <alternativeName>
        <fullName evidence="4">tRNA pseudouridylate synthase I</fullName>
    </alternativeName>
    <alternativeName>
        <fullName evidence="4">tRNA-uridine isomerase I</fullName>
    </alternativeName>
</protein>
<dbReference type="Gene3D" id="3.30.70.580">
    <property type="entry name" value="Pseudouridine synthase I, catalytic domain, N-terminal subdomain"/>
    <property type="match status" value="1"/>
</dbReference>
<dbReference type="AlphaFoldDB" id="A0A7X3BUI8"/>
<dbReference type="NCBIfam" id="TIGR00071">
    <property type="entry name" value="hisT_truA"/>
    <property type="match status" value="1"/>
</dbReference>
<sequence length="258" mass="29263">MRTLKLTVAYDGTNYHGFQKQTNALTVQQVLEEKLSLLCGEKIVTAGSGRTDTGVHARGQVVSLTTSGSIPLENLLKACAGILPKDIVLWQAEEADEGFHARYSACWKRYCYRIVQNKHADPFLRNYVWQMREYLRLEVMQEAAQLLLGTHDFSFFRSAGSVQSSPVKTIYRAEWLQKEQGELEFCIEGNGFLYHMVRNIVWHLVEVGKGTKSIAAFKSEFAAGKRHFKVAPAPPQGLYLDYVGYIPHFLADIEKIRK</sequence>
<dbReference type="PIRSF" id="PIRSF001430">
    <property type="entry name" value="tRNA_psdUrid_synth"/>
    <property type="match status" value="1"/>
</dbReference>
<dbReference type="Pfam" id="PF01416">
    <property type="entry name" value="PseudoU_synth_1"/>
    <property type="match status" value="2"/>
</dbReference>
<gene>
    <name evidence="4 9" type="primary">truA</name>
    <name evidence="9" type="ORF">GMD11_01025</name>
    <name evidence="10" type="ORF">GMD18_01020</name>
</gene>
<keyword evidence="3 4" id="KW-0413">Isomerase</keyword>
<organism evidence="9 12">
    <name type="scientific">Phascolarctobacterium faecium</name>
    <dbReference type="NCBI Taxonomy" id="33025"/>
    <lineage>
        <taxon>Bacteria</taxon>
        <taxon>Bacillati</taxon>
        <taxon>Bacillota</taxon>
        <taxon>Negativicutes</taxon>
        <taxon>Acidaminococcales</taxon>
        <taxon>Acidaminococcaceae</taxon>
        <taxon>Phascolarctobacterium</taxon>
    </lineage>
</organism>
<dbReference type="RefSeq" id="WP_155163446.1">
    <property type="nucleotide sequence ID" value="NZ_CATZQN010000001.1"/>
</dbReference>
<dbReference type="Proteomes" id="UP000443070">
    <property type="component" value="Unassembled WGS sequence"/>
</dbReference>
<dbReference type="EMBL" id="WNBM01000001">
    <property type="protein sequence ID" value="MTT74849.1"/>
    <property type="molecule type" value="Genomic_DNA"/>
</dbReference>
<dbReference type="EC" id="5.4.99.12" evidence="4"/>
<keyword evidence="2 4" id="KW-0819">tRNA processing</keyword>
<evidence type="ECO:0000256" key="2">
    <source>
        <dbReference type="ARBA" id="ARBA00022694"/>
    </source>
</evidence>